<sequence length="827" mass="85386">MGLAGVGSDNGYDLPSPAEVRQILDDPNVDRTAKQKLAADYNSFIVQADPQKCGFPDYGAMGDFSAYLGRYSAGAHSAPGKGVNDVKSAYKDAKEKYDRSRQGARDNDRKALNDDAARTQAIAGRATETDPGCANSKEIFDRGLSAFKVYEVFHPLYVAAVRAADAGGAVVSITELRRLYHEQDNIPFALFKAGADELAAVGAAVDNSSKDVAGKLRNSLGTWEGDAADQAREYQKAYSEKNKLVAEAFKAASEGQLRVLGSIARFCQDKVGWLQKWYTDKVGEATAQDIERIIRIADGSCSQNDIKHCIRFLSIDAKNAFNDDWGNLDQSTIDQVITPQAKKWLAEIFVAWFGKHIENFQLVCANTRNAVNGAWGKYFESLGNVAENPYADLGKQTGEGKKPETGGVRVTGGGEKNFGGGGDTGAQAEVGPMPKPPEMPKPPKPPELPKPPEAPAQDTNPVTHQPLEVDPGTGKPYPIDPRTGAALKSDVDKPETVTVQQGDHRISLAEPGQNGRMGIGVDNGAGHKDYELDFGDGKRHGPPEGPAGAVHHDTAARLAQQQQPEAAGQAYRPGPDGKIHIEDGNLKLTAERPDGPEGATVVTVDDGSGQPARYTLGEDGPADAVGRHPAAAGPGAQPDGPAQPAPRHEAPGVEHGRGDLADGAAGGRHPVVTDGGAGGGATDAAPAAPVPAASSADAGHAATASGEATTAQSISDLSDSHDGVGVRPDNGLGQTSDPAGTAGGGSGMPTETGLGSAPDGAQPMPASMGMLGGGMPGGGTGGGSAGGGEDQQRSSGGYRLDGGLFETAPTGDRISGSIDDDGVIGSR</sequence>
<dbReference type="Proteomes" id="UP001597419">
    <property type="component" value="Unassembled WGS sequence"/>
</dbReference>
<feature type="compositionally biased region" description="Basic and acidic residues" evidence="1">
    <location>
        <begin position="646"/>
        <end position="660"/>
    </location>
</feature>
<dbReference type="EMBL" id="JBHUKU010000006">
    <property type="protein sequence ID" value="MFD2459488.1"/>
    <property type="molecule type" value="Genomic_DNA"/>
</dbReference>
<feature type="region of interest" description="Disordered" evidence="1">
    <location>
        <begin position="391"/>
        <end position="827"/>
    </location>
</feature>
<proteinExistence type="predicted"/>
<comment type="caution">
    <text evidence="2">The sequence shown here is derived from an EMBL/GenBank/DDBJ whole genome shotgun (WGS) entry which is preliminary data.</text>
</comment>
<evidence type="ECO:0000256" key="1">
    <source>
        <dbReference type="SAM" id="MobiDB-lite"/>
    </source>
</evidence>
<evidence type="ECO:0000313" key="2">
    <source>
        <dbReference type="EMBL" id="MFD2459488.1"/>
    </source>
</evidence>
<feature type="compositionally biased region" description="Low complexity" evidence="1">
    <location>
        <begin position="682"/>
        <end position="711"/>
    </location>
</feature>
<gene>
    <name evidence="2" type="ORF">ACFSYJ_12825</name>
</gene>
<feature type="compositionally biased region" description="Basic and acidic residues" evidence="1">
    <location>
        <begin position="525"/>
        <end position="542"/>
    </location>
</feature>
<feature type="region of interest" description="Disordered" evidence="1">
    <location>
        <begin position="92"/>
        <end position="114"/>
    </location>
</feature>
<organism evidence="2 3">
    <name type="scientific">Amycolatopsis samaneae</name>
    <dbReference type="NCBI Taxonomy" id="664691"/>
    <lineage>
        <taxon>Bacteria</taxon>
        <taxon>Bacillati</taxon>
        <taxon>Actinomycetota</taxon>
        <taxon>Actinomycetes</taxon>
        <taxon>Pseudonocardiales</taxon>
        <taxon>Pseudonocardiaceae</taxon>
        <taxon>Amycolatopsis</taxon>
    </lineage>
</organism>
<dbReference type="RefSeq" id="WP_345396777.1">
    <property type="nucleotide sequence ID" value="NZ_BAABHG010000008.1"/>
</dbReference>
<protein>
    <recommendedName>
        <fullName evidence="4">WXG100 family type VII secretion target</fullName>
    </recommendedName>
</protein>
<feature type="compositionally biased region" description="Acidic residues" evidence="1">
    <location>
        <begin position="818"/>
        <end position="827"/>
    </location>
</feature>
<accession>A0ABW5GEU1</accession>
<evidence type="ECO:0000313" key="3">
    <source>
        <dbReference type="Proteomes" id="UP001597419"/>
    </source>
</evidence>
<name>A0ABW5GEU1_9PSEU</name>
<feature type="compositionally biased region" description="Gly residues" evidence="1">
    <location>
        <begin position="409"/>
        <end position="424"/>
    </location>
</feature>
<feature type="compositionally biased region" description="Gly residues" evidence="1">
    <location>
        <begin position="770"/>
        <end position="789"/>
    </location>
</feature>
<feature type="compositionally biased region" description="Low complexity" evidence="1">
    <location>
        <begin position="559"/>
        <end position="570"/>
    </location>
</feature>
<feature type="compositionally biased region" description="Low complexity" evidence="1">
    <location>
        <begin position="629"/>
        <end position="642"/>
    </location>
</feature>
<feature type="compositionally biased region" description="Pro residues" evidence="1">
    <location>
        <begin position="433"/>
        <end position="454"/>
    </location>
</feature>
<keyword evidence="3" id="KW-1185">Reference proteome</keyword>
<feature type="region of interest" description="Disordered" evidence="1">
    <location>
        <begin position="1"/>
        <end position="27"/>
    </location>
</feature>
<evidence type="ECO:0008006" key="4">
    <source>
        <dbReference type="Google" id="ProtNLM"/>
    </source>
</evidence>
<feature type="compositionally biased region" description="Basic and acidic residues" evidence="1">
    <location>
        <begin position="575"/>
        <end position="595"/>
    </location>
</feature>
<reference evidence="3" key="1">
    <citation type="journal article" date="2019" name="Int. J. Syst. Evol. Microbiol.">
        <title>The Global Catalogue of Microorganisms (GCM) 10K type strain sequencing project: providing services to taxonomists for standard genome sequencing and annotation.</title>
        <authorList>
            <consortium name="The Broad Institute Genomics Platform"/>
            <consortium name="The Broad Institute Genome Sequencing Center for Infectious Disease"/>
            <person name="Wu L."/>
            <person name="Ma J."/>
        </authorList>
    </citation>
    <scope>NUCLEOTIDE SEQUENCE [LARGE SCALE GENOMIC DNA]</scope>
    <source>
        <strain evidence="3">CGMCC 4.7643</strain>
    </source>
</reference>